<protein>
    <submittedName>
        <fullName evidence="1">Uncharacterized protein</fullName>
    </submittedName>
</protein>
<keyword evidence="2" id="KW-1185">Reference proteome</keyword>
<reference evidence="1" key="1">
    <citation type="submission" date="2023-06" db="EMBL/GenBank/DDBJ databases">
        <title>Genome-scale phylogeny and comparative genomics of the fungal order Sordariales.</title>
        <authorList>
            <consortium name="Lawrence Berkeley National Laboratory"/>
            <person name="Hensen N."/>
            <person name="Bonometti L."/>
            <person name="Westerberg I."/>
            <person name="Brannstrom I.O."/>
            <person name="Guillou S."/>
            <person name="Cros-Aarteil S."/>
            <person name="Calhoun S."/>
            <person name="Haridas S."/>
            <person name="Kuo A."/>
            <person name="Mondo S."/>
            <person name="Pangilinan J."/>
            <person name="Riley R."/>
            <person name="Labutti K."/>
            <person name="Andreopoulos B."/>
            <person name="Lipzen A."/>
            <person name="Chen C."/>
            <person name="Yanf M."/>
            <person name="Daum C."/>
            <person name="Ng V."/>
            <person name="Clum A."/>
            <person name="Steindorff A."/>
            <person name="Ohm R."/>
            <person name="Martin F."/>
            <person name="Silar P."/>
            <person name="Natvig D."/>
            <person name="Lalanne C."/>
            <person name="Gautier V."/>
            <person name="Ament-Velasquez S.L."/>
            <person name="Kruys A."/>
            <person name="Hutchinson M.I."/>
            <person name="Powell A.J."/>
            <person name="Barry K."/>
            <person name="Miller A.N."/>
            <person name="Grigoriev I.V."/>
            <person name="Debuchy R."/>
            <person name="Gladieux P."/>
            <person name="Thoren M.H."/>
            <person name="Johannesson H."/>
        </authorList>
    </citation>
    <scope>NUCLEOTIDE SEQUENCE</scope>
    <source>
        <strain evidence="1">8032-3</strain>
    </source>
</reference>
<organism evidence="1 2">
    <name type="scientific">Phialemonium atrogriseum</name>
    <dbReference type="NCBI Taxonomy" id="1093897"/>
    <lineage>
        <taxon>Eukaryota</taxon>
        <taxon>Fungi</taxon>
        <taxon>Dikarya</taxon>
        <taxon>Ascomycota</taxon>
        <taxon>Pezizomycotina</taxon>
        <taxon>Sordariomycetes</taxon>
        <taxon>Sordariomycetidae</taxon>
        <taxon>Cephalothecales</taxon>
        <taxon>Cephalothecaceae</taxon>
        <taxon>Phialemonium</taxon>
    </lineage>
</organism>
<dbReference type="Proteomes" id="UP001244011">
    <property type="component" value="Unassembled WGS sequence"/>
</dbReference>
<comment type="caution">
    <text evidence="1">The sequence shown here is derived from an EMBL/GenBank/DDBJ whole genome shotgun (WGS) entry which is preliminary data.</text>
</comment>
<dbReference type="RefSeq" id="XP_060286248.1">
    <property type="nucleotide sequence ID" value="XM_060427194.1"/>
</dbReference>
<sequence>MVKPPQPSDSEAETRVQDHATDGAIFNFVSTDVDHLSFMSGSVYLVPAGLPSRCRSPSARPYSTAFSG</sequence>
<dbReference type="EMBL" id="MU839001">
    <property type="protein sequence ID" value="KAK1770035.1"/>
    <property type="molecule type" value="Genomic_DNA"/>
</dbReference>
<dbReference type="AlphaFoldDB" id="A0AAJ0C4Y8"/>
<proteinExistence type="predicted"/>
<gene>
    <name evidence="1" type="ORF">QBC33DRAFT_529980</name>
</gene>
<evidence type="ECO:0000313" key="1">
    <source>
        <dbReference type="EMBL" id="KAK1770035.1"/>
    </source>
</evidence>
<evidence type="ECO:0000313" key="2">
    <source>
        <dbReference type="Proteomes" id="UP001244011"/>
    </source>
</evidence>
<accession>A0AAJ0C4Y8</accession>
<dbReference type="GeneID" id="85310381"/>
<name>A0AAJ0C4Y8_9PEZI</name>